<comment type="cofactor">
    <cofactor evidence="5">
        <name>FAD</name>
        <dbReference type="ChEBI" id="CHEBI:57692"/>
    </cofactor>
    <text evidence="5">Binds 1 FAD per subunit.</text>
</comment>
<dbReference type="GeneID" id="85312247"/>
<dbReference type="RefSeq" id="XP_060279458.1">
    <property type="nucleotide sequence ID" value="XM_060429060.1"/>
</dbReference>
<dbReference type="GO" id="GO:0003955">
    <property type="term" value="F:NAD(P)H dehydrogenase (quinone) activity"/>
    <property type="evidence" value="ECO:0007669"/>
    <property type="project" value="TreeGrafter"/>
</dbReference>
<feature type="binding site" evidence="5">
    <location>
        <position position="314"/>
    </location>
    <ligand>
        <name>NAD(+)</name>
        <dbReference type="ChEBI" id="CHEBI:57540"/>
    </ligand>
</feature>
<evidence type="ECO:0000259" key="7">
    <source>
        <dbReference type="Pfam" id="PF02852"/>
    </source>
</evidence>
<evidence type="ECO:0000259" key="8">
    <source>
        <dbReference type="Pfam" id="PF07992"/>
    </source>
</evidence>
<evidence type="ECO:0000256" key="6">
    <source>
        <dbReference type="PIRSR" id="PIRSR000350-4"/>
    </source>
</evidence>
<comment type="similarity">
    <text evidence="1">Belongs to the class-I pyridine nucleotide-disulfide oxidoreductase family.</text>
</comment>
<feature type="domain" description="Pyridine nucleotide-disulphide oxidoreductase dimerisation" evidence="7">
    <location>
        <begin position="401"/>
        <end position="505"/>
    </location>
</feature>
<feature type="disulfide bond" description="Redox-active" evidence="6">
    <location>
        <begin position="79"/>
        <end position="84"/>
    </location>
</feature>
<dbReference type="InterPro" id="IPR004099">
    <property type="entry name" value="Pyr_nucl-diS_OxRdtase_dimer"/>
</dbReference>
<comment type="caution">
    <text evidence="9">The sequence shown here is derived from an EMBL/GenBank/DDBJ whole genome shotgun (WGS) entry which is preliminary data.</text>
</comment>
<keyword evidence="10" id="KW-1185">Reference proteome</keyword>
<dbReference type="PANTHER" id="PTHR43014:SF2">
    <property type="entry name" value="MERCURIC REDUCTASE"/>
    <property type="match status" value="1"/>
</dbReference>
<feature type="binding site" evidence="5">
    <location>
        <begin position="220"/>
        <end position="227"/>
    </location>
    <ligand>
        <name>NAD(+)</name>
        <dbReference type="ChEBI" id="CHEBI:57540"/>
    </ligand>
</feature>
<evidence type="ECO:0008006" key="11">
    <source>
        <dbReference type="Google" id="ProtNLM"/>
    </source>
</evidence>
<dbReference type="InterPro" id="IPR001100">
    <property type="entry name" value="Pyr_nuc-diS_OxRdtase"/>
</dbReference>
<protein>
    <recommendedName>
        <fullName evidence="11">FAD/NAD(P)-binding domain-containing protein</fullName>
    </recommendedName>
</protein>
<dbReference type="Pfam" id="PF07992">
    <property type="entry name" value="Pyr_redox_2"/>
    <property type="match status" value="1"/>
</dbReference>
<evidence type="ECO:0000256" key="5">
    <source>
        <dbReference type="PIRSR" id="PIRSR000350-3"/>
    </source>
</evidence>
<dbReference type="InterPro" id="IPR036188">
    <property type="entry name" value="FAD/NAD-bd_sf"/>
</dbReference>
<dbReference type="InterPro" id="IPR016156">
    <property type="entry name" value="FAD/NAD-linked_Rdtase_dimer_sf"/>
</dbReference>
<dbReference type="PIRSF" id="PIRSF000350">
    <property type="entry name" value="Mercury_reductase_MerA"/>
    <property type="match status" value="1"/>
</dbReference>
<dbReference type="InterPro" id="IPR023753">
    <property type="entry name" value="FAD/NAD-binding_dom"/>
</dbReference>
<feature type="binding site" evidence="5">
    <location>
        <position position="88"/>
    </location>
    <ligand>
        <name>FAD</name>
        <dbReference type="ChEBI" id="CHEBI:57692"/>
    </ligand>
</feature>
<keyword evidence="5" id="KW-0520">NAD</keyword>
<dbReference type="EMBL" id="MU839029">
    <property type="protein sequence ID" value="KAK1763245.1"/>
    <property type="molecule type" value="Genomic_DNA"/>
</dbReference>
<evidence type="ECO:0000256" key="1">
    <source>
        <dbReference type="ARBA" id="ARBA00007532"/>
    </source>
</evidence>
<keyword evidence="2" id="KW-0285">Flavoprotein</keyword>
<evidence type="ECO:0000313" key="9">
    <source>
        <dbReference type="EMBL" id="KAK1763245.1"/>
    </source>
</evidence>
<dbReference type="SUPFAM" id="SSF51905">
    <property type="entry name" value="FAD/NAD(P)-binding domain"/>
    <property type="match status" value="1"/>
</dbReference>
<evidence type="ECO:0000313" key="10">
    <source>
        <dbReference type="Proteomes" id="UP001244011"/>
    </source>
</evidence>
<proteinExistence type="inferred from homology"/>
<name>A0AAJ0FJM0_9PEZI</name>
<keyword evidence="3 5" id="KW-0274">FAD</keyword>
<dbReference type="Gene3D" id="3.50.50.60">
    <property type="entry name" value="FAD/NAD(P)-binding domain"/>
    <property type="match status" value="2"/>
</dbReference>
<dbReference type="AlphaFoldDB" id="A0AAJ0FJM0"/>
<dbReference type="Pfam" id="PF02852">
    <property type="entry name" value="Pyr_redox_dim"/>
    <property type="match status" value="1"/>
</dbReference>
<dbReference type="Gene3D" id="3.30.390.30">
    <property type="match status" value="1"/>
</dbReference>
<dbReference type="PRINTS" id="PR00368">
    <property type="entry name" value="FADPNR"/>
</dbReference>
<keyword evidence="5" id="KW-0547">Nucleotide-binding</keyword>
<feature type="active site" description="Proton acceptor" evidence="4">
    <location>
        <position position="497"/>
    </location>
</feature>
<feature type="binding site" evidence="5">
    <location>
        <position position="151"/>
    </location>
    <ligand>
        <name>FAD</name>
        <dbReference type="ChEBI" id="CHEBI:57692"/>
    </ligand>
</feature>
<dbReference type="PANTHER" id="PTHR43014">
    <property type="entry name" value="MERCURIC REDUCTASE"/>
    <property type="match status" value="1"/>
</dbReference>
<evidence type="ECO:0000256" key="3">
    <source>
        <dbReference type="ARBA" id="ARBA00022827"/>
    </source>
</evidence>
<dbReference type="Proteomes" id="UP001244011">
    <property type="component" value="Unassembled WGS sequence"/>
</dbReference>
<feature type="binding site" evidence="5">
    <location>
        <position position="355"/>
    </location>
    <ligand>
        <name>FAD</name>
        <dbReference type="ChEBI" id="CHEBI:57692"/>
    </ligand>
</feature>
<dbReference type="PRINTS" id="PR00411">
    <property type="entry name" value="PNDRDTASEI"/>
</dbReference>
<organism evidence="9 10">
    <name type="scientific">Phialemonium atrogriseum</name>
    <dbReference type="NCBI Taxonomy" id="1093897"/>
    <lineage>
        <taxon>Eukaryota</taxon>
        <taxon>Fungi</taxon>
        <taxon>Dikarya</taxon>
        <taxon>Ascomycota</taxon>
        <taxon>Pezizomycotina</taxon>
        <taxon>Sordariomycetes</taxon>
        <taxon>Sordariomycetidae</taxon>
        <taxon>Cephalothecales</taxon>
        <taxon>Cephalothecaceae</taxon>
        <taxon>Phialemonium</taxon>
    </lineage>
</organism>
<dbReference type="GO" id="GO:0050660">
    <property type="term" value="F:flavin adenine dinucleotide binding"/>
    <property type="evidence" value="ECO:0007669"/>
    <property type="project" value="TreeGrafter"/>
</dbReference>
<sequence>MNRLAGISRHLPSSSSPVLHTSVIRPSPLILRTIASMPASHYNALFIGSGQGANPLAKAFAKAGKKTAMVERSSVGGTCVNVGCTPTKTMIASGRVAYLAKRGTDYGVKASRIEINMERVRERKRAIVEQWHSGSVRGLEAAGVDILMGDGSFIGEKTVKVALNDGGERVVTADTVFVSVGARASRPDTPGLDKVDKARVLDSTSIMELDAVPKHLVVIGGGYIGLEFGQLFRRLGADVTIIQRAKQLVPREDPDIADCMLKILEGDGIAVHLSSTVQSVSASSADGGLPFNVNVQTPSGMLAIPGSHILLAAGRVPNSDSMNLPAAGIKTASKGHIVVDDKLQTSAPGVYALGDVHSGPAFTHMSYDDFRIIRTNLLPGTMSATTPAMPTTLTSRSRVLTPYVMYTDPQLGHIGLHARDLEGRKVKTASMPMSYVARASETDEPRGMMKAAVDAETGEILGFTCLGIEGGEVMSIMQTAMMGQLKWWDLEAAVWAHPTLAESLNNLWGYLE</sequence>
<feature type="domain" description="FAD/NAD(P)-binding" evidence="8">
    <location>
        <begin position="45"/>
        <end position="367"/>
    </location>
</feature>
<reference evidence="9" key="1">
    <citation type="submission" date="2023-06" db="EMBL/GenBank/DDBJ databases">
        <title>Genome-scale phylogeny and comparative genomics of the fungal order Sordariales.</title>
        <authorList>
            <consortium name="Lawrence Berkeley National Laboratory"/>
            <person name="Hensen N."/>
            <person name="Bonometti L."/>
            <person name="Westerberg I."/>
            <person name="Brannstrom I.O."/>
            <person name="Guillou S."/>
            <person name="Cros-Aarteil S."/>
            <person name="Calhoun S."/>
            <person name="Haridas S."/>
            <person name="Kuo A."/>
            <person name="Mondo S."/>
            <person name="Pangilinan J."/>
            <person name="Riley R."/>
            <person name="Labutti K."/>
            <person name="Andreopoulos B."/>
            <person name="Lipzen A."/>
            <person name="Chen C."/>
            <person name="Yanf M."/>
            <person name="Daum C."/>
            <person name="Ng V."/>
            <person name="Clum A."/>
            <person name="Steindorff A."/>
            <person name="Ohm R."/>
            <person name="Martin F."/>
            <person name="Silar P."/>
            <person name="Natvig D."/>
            <person name="Lalanne C."/>
            <person name="Gautier V."/>
            <person name="Ament-Velasquez S.L."/>
            <person name="Kruys A."/>
            <person name="Hutchinson M.I."/>
            <person name="Powell A.J."/>
            <person name="Barry K."/>
            <person name="Miller A.N."/>
            <person name="Grigoriev I.V."/>
            <person name="Debuchy R."/>
            <person name="Gladieux P."/>
            <person name="Thoren M.H."/>
            <person name="Johannesson H."/>
        </authorList>
    </citation>
    <scope>NUCLEOTIDE SEQUENCE</scope>
    <source>
        <strain evidence="9">8032-3</strain>
    </source>
</reference>
<accession>A0AAJ0FJM0</accession>
<gene>
    <name evidence="9" type="ORF">QBC33DRAFT_550240</name>
</gene>
<evidence type="ECO:0000256" key="2">
    <source>
        <dbReference type="ARBA" id="ARBA00022630"/>
    </source>
</evidence>
<dbReference type="SUPFAM" id="SSF55424">
    <property type="entry name" value="FAD/NAD-linked reductases, dimerisation (C-terminal) domain"/>
    <property type="match status" value="1"/>
</dbReference>
<evidence type="ECO:0000256" key="4">
    <source>
        <dbReference type="PIRSR" id="PIRSR000350-2"/>
    </source>
</evidence>